<keyword evidence="6 9" id="KW-0418">Kinase</keyword>
<sequence>MKEGNFAEELTPEQKVSVFLEALPYVQKFRDGIFVIKYGGAAMEDPLLVEKTLRDIVLLEAVGINPLIIHGGGEFINRAMKKRGLSPRFVNGIRVTDKELISLIEEVLSKEVGPRIAQKINEYGAKAVFIPGQEIFWAERWQAVSEEGIPMDYGYVGTIVGVDLQPLLKLLHGQFIAVVSPLARAANGDIYNVNADVAASKMAKFIKAKKLIYLTNTNGILADEKDPLSRISVINRQQISLLKEKGIIHGGMIPKVDSALEALEAGVEKVHFLDGRMPHVLLLEIFTDKGIGTEIVL</sequence>
<reference evidence="11 12" key="1">
    <citation type="submission" date="2020-12" db="EMBL/GenBank/DDBJ databases">
        <authorList>
            <person name="Awala S.I."/>
            <person name="Gwak J.-H."/>
            <person name="Kim S.-J."/>
            <person name="Rhee S.-K."/>
        </authorList>
    </citation>
    <scope>NUCLEOTIDE SEQUENCE [LARGE SCALE GENOMIC DNA]</scope>
    <source>
        <strain evidence="11 12">IT5</strain>
    </source>
</reference>
<keyword evidence="4 9" id="KW-0808">Transferase</keyword>
<evidence type="ECO:0000256" key="5">
    <source>
        <dbReference type="ARBA" id="ARBA00022741"/>
    </source>
</evidence>
<dbReference type="PRINTS" id="PR00474">
    <property type="entry name" value="GLU5KINASE"/>
</dbReference>
<dbReference type="Pfam" id="PF00696">
    <property type="entry name" value="AA_kinase"/>
    <property type="match status" value="1"/>
</dbReference>
<feature type="site" description="Transition state stabilizer" evidence="9">
    <location>
        <position position="255"/>
    </location>
</feature>
<comment type="function">
    <text evidence="9">Catalyzes the ATP-dependent phosphorylation of N-acetyl-L-glutamate.</text>
</comment>
<dbReference type="NCBIfam" id="TIGR00761">
    <property type="entry name" value="argB"/>
    <property type="match status" value="1"/>
</dbReference>
<keyword evidence="12" id="KW-1185">Reference proteome</keyword>
<dbReference type="PANTHER" id="PTHR23342">
    <property type="entry name" value="N-ACETYLGLUTAMATE SYNTHASE"/>
    <property type="match status" value="1"/>
</dbReference>
<evidence type="ECO:0000259" key="10">
    <source>
        <dbReference type="Pfam" id="PF00696"/>
    </source>
</evidence>
<evidence type="ECO:0000256" key="9">
    <source>
        <dbReference type="HAMAP-Rule" id="MF_00082"/>
    </source>
</evidence>
<comment type="similarity">
    <text evidence="9">Belongs to the acetylglutamate kinase family. ArgB subfamily.</text>
</comment>
<comment type="catalytic activity">
    <reaction evidence="8 9">
        <text>N-acetyl-L-glutamate + ATP = N-acetyl-L-glutamyl 5-phosphate + ADP</text>
        <dbReference type="Rhea" id="RHEA:14629"/>
        <dbReference type="ChEBI" id="CHEBI:30616"/>
        <dbReference type="ChEBI" id="CHEBI:44337"/>
        <dbReference type="ChEBI" id="CHEBI:57936"/>
        <dbReference type="ChEBI" id="CHEBI:456216"/>
        <dbReference type="EC" id="2.7.2.8"/>
    </reaction>
</comment>
<comment type="pathway">
    <text evidence="1 9">Amino-acid biosynthesis; L-arginine biosynthesis; N(2)-acetyl-L-ornithine from L-glutamate: step 2/4.</text>
</comment>
<dbReference type="Gene3D" id="3.40.1160.10">
    <property type="entry name" value="Acetylglutamate kinase-like"/>
    <property type="match status" value="1"/>
</dbReference>
<dbReference type="Proteomes" id="UP000663088">
    <property type="component" value="Chromosome"/>
</dbReference>
<dbReference type="PIRSF" id="PIRSF000728">
    <property type="entry name" value="NAGK"/>
    <property type="match status" value="1"/>
</dbReference>
<dbReference type="InterPro" id="IPR037528">
    <property type="entry name" value="ArgB"/>
</dbReference>
<evidence type="ECO:0000256" key="6">
    <source>
        <dbReference type="ARBA" id="ARBA00022777"/>
    </source>
</evidence>
<keyword evidence="3 9" id="KW-0028">Amino-acid biosynthesis</keyword>
<evidence type="ECO:0000256" key="1">
    <source>
        <dbReference type="ARBA" id="ARBA00004828"/>
    </source>
</evidence>
<dbReference type="PANTHER" id="PTHR23342:SF0">
    <property type="entry name" value="N-ACETYLGLUTAMATE SYNTHASE, MITOCHONDRIAL"/>
    <property type="match status" value="1"/>
</dbReference>
<evidence type="ECO:0000256" key="4">
    <source>
        <dbReference type="ARBA" id="ARBA00022679"/>
    </source>
</evidence>
<dbReference type="EC" id="2.7.2.8" evidence="9"/>
<keyword evidence="2 9" id="KW-0055">Arginine biosynthesis</keyword>
<keyword evidence="9" id="KW-0963">Cytoplasm</keyword>
<keyword evidence="7 9" id="KW-0067">ATP-binding</keyword>
<comment type="subcellular location">
    <subcellularLocation>
        <location evidence="9">Cytoplasm</location>
    </subcellularLocation>
</comment>
<dbReference type="HAMAP" id="MF_00082">
    <property type="entry name" value="ArgB"/>
    <property type="match status" value="1"/>
</dbReference>
<evidence type="ECO:0000256" key="2">
    <source>
        <dbReference type="ARBA" id="ARBA00022571"/>
    </source>
</evidence>
<gene>
    <name evidence="9 11" type="primary">argB</name>
    <name evidence="11" type="ORF">EM20IM_05035</name>
</gene>
<dbReference type="SUPFAM" id="SSF53633">
    <property type="entry name" value="Carbamate kinase-like"/>
    <property type="match status" value="1"/>
</dbReference>
<evidence type="ECO:0000256" key="7">
    <source>
        <dbReference type="ARBA" id="ARBA00022840"/>
    </source>
</evidence>
<dbReference type="GO" id="GO:0003991">
    <property type="term" value="F:acetylglutamate kinase activity"/>
    <property type="evidence" value="ECO:0007669"/>
    <property type="project" value="UniProtKB-EC"/>
</dbReference>
<feature type="binding site" evidence="9">
    <location>
        <position position="94"/>
    </location>
    <ligand>
        <name>substrate</name>
    </ligand>
</feature>
<proteinExistence type="inferred from homology"/>
<evidence type="ECO:0000313" key="12">
    <source>
        <dbReference type="Proteomes" id="UP000663088"/>
    </source>
</evidence>
<organism evidence="11 12">
    <name type="scientific">Candidatus Methylacidiphilum infernorum</name>
    <dbReference type="NCBI Taxonomy" id="511746"/>
    <lineage>
        <taxon>Bacteria</taxon>
        <taxon>Pseudomonadati</taxon>
        <taxon>Verrucomicrobiota</taxon>
        <taxon>Methylacidiphilae</taxon>
        <taxon>Methylacidiphilales</taxon>
        <taxon>Methylacidiphilaceae</taxon>
        <taxon>Methylacidiphilum (ex Ratnadevi et al. 2023)</taxon>
    </lineage>
</organism>
<protein>
    <recommendedName>
        <fullName evidence="9">Acetylglutamate kinase</fullName>
        <ecNumber evidence="9">2.7.2.8</ecNumber>
    </recommendedName>
    <alternativeName>
        <fullName evidence="9">N-acetyl-L-glutamate 5-phosphotransferase</fullName>
    </alternativeName>
    <alternativeName>
        <fullName evidence="9">NAG kinase</fullName>
        <shortName evidence="9">NAGK</shortName>
    </alternativeName>
</protein>
<dbReference type="InterPro" id="IPR004662">
    <property type="entry name" value="AcgluKinase_fam"/>
</dbReference>
<evidence type="ECO:0000256" key="8">
    <source>
        <dbReference type="ARBA" id="ARBA00048141"/>
    </source>
</evidence>
<feature type="domain" description="Aspartate/glutamate/uridylate kinase" evidence="10">
    <location>
        <begin position="33"/>
        <end position="273"/>
    </location>
</feature>
<accession>A0ABX7PXH1</accession>
<evidence type="ECO:0000256" key="3">
    <source>
        <dbReference type="ARBA" id="ARBA00022605"/>
    </source>
</evidence>
<feature type="site" description="Transition state stabilizer" evidence="9">
    <location>
        <position position="37"/>
    </location>
</feature>
<dbReference type="EMBL" id="CP065956">
    <property type="protein sequence ID" value="QSR87682.1"/>
    <property type="molecule type" value="Genomic_DNA"/>
</dbReference>
<keyword evidence="5 9" id="KW-0547">Nucleotide-binding</keyword>
<dbReference type="InterPro" id="IPR036393">
    <property type="entry name" value="AceGlu_kinase-like_sf"/>
</dbReference>
<dbReference type="InterPro" id="IPR001057">
    <property type="entry name" value="Glu/AcGlu_kinase"/>
</dbReference>
<dbReference type="InterPro" id="IPR001048">
    <property type="entry name" value="Asp/Glu/Uridylate_kinase"/>
</dbReference>
<feature type="binding site" evidence="9">
    <location>
        <position position="192"/>
    </location>
    <ligand>
        <name>substrate</name>
    </ligand>
</feature>
<evidence type="ECO:0000313" key="11">
    <source>
        <dbReference type="EMBL" id="QSR87682.1"/>
    </source>
</evidence>
<name>A0ABX7PXH1_9BACT</name>
<dbReference type="RefSeq" id="WP_206848245.1">
    <property type="nucleotide sequence ID" value="NZ_CP065956.1"/>
</dbReference>
<feature type="binding site" evidence="9">
    <location>
        <begin position="72"/>
        <end position="73"/>
    </location>
    <ligand>
        <name>substrate</name>
    </ligand>
</feature>